<dbReference type="EMBL" id="BAABAT010000055">
    <property type="protein sequence ID" value="GAA4262791.1"/>
    <property type="molecule type" value="Genomic_DNA"/>
</dbReference>
<protein>
    <submittedName>
        <fullName evidence="1">Uncharacterized protein</fullName>
    </submittedName>
</protein>
<dbReference type="Proteomes" id="UP001500620">
    <property type="component" value="Unassembled WGS sequence"/>
</dbReference>
<dbReference type="RefSeq" id="WP_345140722.1">
    <property type="nucleotide sequence ID" value="NZ_BAABAT010000055.1"/>
</dbReference>
<organism evidence="1 2">
    <name type="scientific">Dactylosporangium darangshiense</name>
    <dbReference type="NCBI Taxonomy" id="579108"/>
    <lineage>
        <taxon>Bacteria</taxon>
        <taxon>Bacillati</taxon>
        <taxon>Actinomycetota</taxon>
        <taxon>Actinomycetes</taxon>
        <taxon>Micromonosporales</taxon>
        <taxon>Micromonosporaceae</taxon>
        <taxon>Dactylosporangium</taxon>
    </lineage>
</organism>
<evidence type="ECO:0000313" key="1">
    <source>
        <dbReference type="EMBL" id="GAA4262791.1"/>
    </source>
</evidence>
<evidence type="ECO:0000313" key="2">
    <source>
        <dbReference type="Proteomes" id="UP001500620"/>
    </source>
</evidence>
<gene>
    <name evidence="1" type="ORF">GCM10022255_101480</name>
</gene>
<keyword evidence="2" id="KW-1185">Reference proteome</keyword>
<name>A0ABP8DS62_9ACTN</name>
<accession>A0ABP8DS62</accession>
<comment type="caution">
    <text evidence="1">The sequence shown here is derived from an EMBL/GenBank/DDBJ whole genome shotgun (WGS) entry which is preliminary data.</text>
</comment>
<sequence length="292" mass="30553">MLYVLPATPTVTLVGPDDTAWWAALGADPAGRSALVIGDSADPAAALVIAAALPDLGAYLPLFHAAVRRTVDAGSGRHVTVPRPLAAPDGAAEPAAASAATLVTLPHTGIRVPDATLQVTGYQELPTPAGVAYTATLRWGPTRVGTIHNEGSGGATIFWPAARSAVDRRELAEFVAASRNADGQPLTEEALLEELITEYEHAAHVAAAARTADSPVRLRAPLGVNGGLDRVSYTAARRTAAKVTTPAQRAALTAQLQRLAVPDGAWWQLWTGQAWEDLTTRSQPDPDRQEPQ</sequence>
<proteinExistence type="predicted"/>
<reference evidence="2" key="1">
    <citation type="journal article" date="2019" name="Int. J. Syst. Evol. Microbiol.">
        <title>The Global Catalogue of Microorganisms (GCM) 10K type strain sequencing project: providing services to taxonomists for standard genome sequencing and annotation.</title>
        <authorList>
            <consortium name="The Broad Institute Genomics Platform"/>
            <consortium name="The Broad Institute Genome Sequencing Center for Infectious Disease"/>
            <person name="Wu L."/>
            <person name="Ma J."/>
        </authorList>
    </citation>
    <scope>NUCLEOTIDE SEQUENCE [LARGE SCALE GENOMIC DNA]</scope>
    <source>
        <strain evidence="2">JCM 17441</strain>
    </source>
</reference>